<organism evidence="7 8">
    <name type="scientific">Aduncisulcus paluster</name>
    <dbReference type="NCBI Taxonomy" id="2918883"/>
    <lineage>
        <taxon>Eukaryota</taxon>
        <taxon>Metamonada</taxon>
        <taxon>Carpediemonas-like organisms</taxon>
        <taxon>Aduncisulcus</taxon>
    </lineage>
</organism>
<gene>
    <name evidence="7" type="ORF">ADUPG1_007833</name>
</gene>
<feature type="domain" description="EF-hand" evidence="6">
    <location>
        <begin position="87"/>
        <end position="122"/>
    </location>
</feature>
<dbReference type="Pfam" id="PF13499">
    <property type="entry name" value="EF-hand_7"/>
    <property type="match status" value="1"/>
</dbReference>
<dbReference type="Proteomes" id="UP001057375">
    <property type="component" value="Unassembled WGS sequence"/>
</dbReference>
<evidence type="ECO:0000256" key="4">
    <source>
        <dbReference type="ARBA" id="ARBA00022737"/>
    </source>
</evidence>
<keyword evidence="8" id="KW-1185">Reference proteome</keyword>
<dbReference type="InterPro" id="IPR002048">
    <property type="entry name" value="EF_hand_dom"/>
</dbReference>
<evidence type="ECO:0000313" key="8">
    <source>
        <dbReference type="Proteomes" id="UP001057375"/>
    </source>
</evidence>
<dbReference type="EMBL" id="BQXS01010819">
    <property type="protein sequence ID" value="GKT34486.1"/>
    <property type="molecule type" value="Genomic_DNA"/>
</dbReference>
<dbReference type="PROSITE" id="PS50222">
    <property type="entry name" value="EF_HAND_2"/>
    <property type="match status" value="2"/>
</dbReference>
<comment type="subcellular location">
    <subcellularLocation>
        <location evidence="1">Cytoplasm</location>
    </subcellularLocation>
</comment>
<sequence length="256" mass="27152">MFPGQPGMGQPPMGGMMGSGMGGPGGMGAAMGAAMGGAMGAAMGGAMGMAMGAGLSSSLGAMAGTYSAFSSATHSWIKAQYGSYMTTNMMQTQMKFRQLDTDGSGQISAEELARCFSQEGYECGIDIAKKFIKMFDLGWAKNGQIGMQEFVALDAYVTALRQAFQASDVDRSGSIAFAELQGILSRQGFSYNPMMSKALMMAYDRRKVGQISYTRFMDMGAMLGLCRTISQQYDPSRSGKITLTMEQLVAVVLNFV</sequence>
<name>A0ABQ5KR51_9EUKA</name>
<evidence type="ECO:0000256" key="3">
    <source>
        <dbReference type="ARBA" id="ARBA00022723"/>
    </source>
</evidence>
<comment type="caution">
    <text evidence="7">The sequence shown here is derived from an EMBL/GenBank/DDBJ whole genome shotgun (WGS) entry which is preliminary data.</text>
</comment>
<evidence type="ECO:0000256" key="1">
    <source>
        <dbReference type="ARBA" id="ARBA00004496"/>
    </source>
</evidence>
<dbReference type="Gene3D" id="1.10.238.10">
    <property type="entry name" value="EF-hand"/>
    <property type="match status" value="1"/>
</dbReference>
<keyword evidence="5" id="KW-0106">Calcium</keyword>
<dbReference type="SUPFAM" id="SSF47473">
    <property type="entry name" value="EF-hand"/>
    <property type="match status" value="1"/>
</dbReference>
<feature type="domain" description="EF-hand" evidence="6">
    <location>
        <begin position="155"/>
        <end position="190"/>
    </location>
</feature>
<dbReference type="InterPro" id="IPR011992">
    <property type="entry name" value="EF-hand-dom_pair"/>
</dbReference>
<proteinExistence type="predicted"/>
<dbReference type="InterPro" id="IPR018247">
    <property type="entry name" value="EF_Hand_1_Ca_BS"/>
</dbReference>
<accession>A0ABQ5KR51</accession>
<dbReference type="PANTHER" id="PTHR46212:SF3">
    <property type="entry name" value="GH27120P"/>
    <property type="match status" value="1"/>
</dbReference>
<reference evidence="7" key="1">
    <citation type="submission" date="2022-03" db="EMBL/GenBank/DDBJ databases">
        <title>Draft genome sequence of Aduncisulcus paluster, a free-living microaerophilic Fornicata.</title>
        <authorList>
            <person name="Yuyama I."/>
            <person name="Kume K."/>
            <person name="Tamura T."/>
            <person name="Inagaki Y."/>
            <person name="Hashimoto T."/>
        </authorList>
    </citation>
    <scope>NUCLEOTIDE SEQUENCE</scope>
    <source>
        <strain evidence="7">NY0171</strain>
    </source>
</reference>
<dbReference type="InterPro" id="IPR051426">
    <property type="entry name" value="Peflin/Sorcin_CaBP"/>
</dbReference>
<dbReference type="PROSITE" id="PS00018">
    <property type="entry name" value="EF_HAND_1"/>
    <property type="match status" value="2"/>
</dbReference>
<evidence type="ECO:0000256" key="2">
    <source>
        <dbReference type="ARBA" id="ARBA00022490"/>
    </source>
</evidence>
<dbReference type="Pfam" id="PF13202">
    <property type="entry name" value="EF-hand_5"/>
    <property type="match status" value="1"/>
</dbReference>
<keyword evidence="3" id="KW-0479">Metal-binding</keyword>
<evidence type="ECO:0000259" key="6">
    <source>
        <dbReference type="PROSITE" id="PS50222"/>
    </source>
</evidence>
<dbReference type="SMART" id="SM00054">
    <property type="entry name" value="EFh"/>
    <property type="match status" value="2"/>
</dbReference>
<evidence type="ECO:0000313" key="7">
    <source>
        <dbReference type="EMBL" id="GKT34486.1"/>
    </source>
</evidence>
<keyword evidence="2" id="KW-0963">Cytoplasm</keyword>
<protein>
    <recommendedName>
        <fullName evidence="6">EF-hand domain-containing protein</fullName>
    </recommendedName>
</protein>
<keyword evidence="4" id="KW-0677">Repeat</keyword>
<evidence type="ECO:0000256" key="5">
    <source>
        <dbReference type="ARBA" id="ARBA00022837"/>
    </source>
</evidence>
<dbReference type="PANTHER" id="PTHR46212">
    <property type="entry name" value="PEFLIN"/>
    <property type="match status" value="1"/>
</dbReference>